<keyword evidence="5" id="KW-1185">Reference proteome</keyword>
<evidence type="ECO:0000256" key="1">
    <source>
        <dbReference type="ARBA" id="ARBA00022729"/>
    </source>
</evidence>
<evidence type="ECO:0000256" key="2">
    <source>
        <dbReference type="SAM" id="SignalP"/>
    </source>
</evidence>
<dbReference type="InterPro" id="IPR024370">
    <property type="entry name" value="PBP_domain"/>
</dbReference>
<dbReference type="RefSeq" id="WP_377122468.1">
    <property type="nucleotide sequence ID" value="NZ_JBHUON010000001.1"/>
</dbReference>
<evidence type="ECO:0000313" key="5">
    <source>
        <dbReference type="Proteomes" id="UP001597601"/>
    </source>
</evidence>
<reference evidence="5" key="1">
    <citation type="journal article" date="2019" name="Int. J. Syst. Evol. Microbiol.">
        <title>The Global Catalogue of Microorganisms (GCM) 10K type strain sequencing project: providing services to taxonomists for standard genome sequencing and annotation.</title>
        <authorList>
            <consortium name="The Broad Institute Genomics Platform"/>
            <consortium name="The Broad Institute Genome Sequencing Center for Infectious Disease"/>
            <person name="Wu L."/>
            <person name="Ma J."/>
        </authorList>
    </citation>
    <scope>NUCLEOTIDE SEQUENCE [LARGE SCALE GENOMIC DNA]</scope>
    <source>
        <strain evidence="5">KCTC 52232</strain>
    </source>
</reference>
<feature type="signal peptide" evidence="2">
    <location>
        <begin position="1"/>
        <end position="18"/>
    </location>
</feature>
<protein>
    <submittedName>
        <fullName evidence="4">PstS family phosphate ABC transporter substrate-binding protein</fullName>
    </submittedName>
</protein>
<dbReference type="PANTHER" id="PTHR30570:SF1">
    <property type="entry name" value="PHOSPHATE-BINDING PROTEIN PSTS"/>
    <property type="match status" value="1"/>
</dbReference>
<accession>A0ABW5XMS2</accession>
<name>A0ABW5XMS2_9SPHI</name>
<evidence type="ECO:0000313" key="4">
    <source>
        <dbReference type="EMBL" id="MFD2863233.1"/>
    </source>
</evidence>
<dbReference type="SUPFAM" id="SSF53850">
    <property type="entry name" value="Periplasmic binding protein-like II"/>
    <property type="match status" value="1"/>
</dbReference>
<dbReference type="Proteomes" id="UP001597601">
    <property type="component" value="Unassembled WGS sequence"/>
</dbReference>
<dbReference type="PANTHER" id="PTHR30570">
    <property type="entry name" value="PERIPLASMIC PHOSPHATE BINDING COMPONENT OF PHOSPHATE ABC TRANSPORTER"/>
    <property type="match status" value="1"/>
</dbReference>
<sequence>MMINNSLRYLLLSFVVIAGFTACNQNNSKTSEEETVAAGRVKLIADESFQPIVDEEAYVFQYLNPKATLDISYQTENSVLRLLLNDSIRFAILSRKLSAAEEKLFKDRTLPPVTNRFALDAVTFIVNQSSADTLITVNEIKKILNGETKTGTDIVFDNANSSLVRYLKEFTGIKDFKLKNLFAVKNNKEVIKYISQHPQAIGITGFVWLNDPGKDYAAAVDKVKIVAVKDENSKDAPDQYFKPSQTTIALKQYPLVRDLFLINCTGKMGLASGFGQFVLSQRGQRIILRSGILPDSIPSREINIKKNL</sequence>
<feature type="chain" id="PRO_5045498297" evidence="2">
    <location>
        <begin position="19"/>
        <end position="308"/>
    </location>
</feature>
<dbReference type="EMBL" id="JBHUON010000001">
    <property type="protein sequence ID" value="MFD2863233.1"/>
    <property type="molecule type" value="Genomic_DNA"/>
</dbReference>
<dbReference type="Pfam" id="PF12849">
    <property type="entry name" value="PBP_like_2"/>
    <property type="match status" value="1"/>
</dbReference>
<proteinExistence type="predicted"/>
<dbReference type="Gene3D" id="3.40.190.10">
    <property type="entry name" value="Periplasmic binding protein-like II"/>
    <property type="match status" value="2"/>
</dbReference>
<keyword evidence="1 2" id="KW-0732">Signal</keyword>
<gene>
    <name evidence="4" type="ORF">ACFSYC_00920</name>
</gene>
<organism evidence="4 5">
    <name type="scientific">Mucilaginibacter antarcticus</name>
    <dbReference type="NCBI Taxonomy" id="1855725"/>
    <lineage>
        <taxon>Bacteria</taxon>
        <taxon>Pseudomonadati</taxon>
        <taxon>Bacteroidota</taxon>
        <taxon>Sphingobacteriia</taxon>
        <taxon>Sphingobacteriales</taxon>
        <taxon>Sphingobacteriaceae</taxon>
        <taxon>Mucilaginibacter</taxon>
    </lineage>
</organism>
<feature type="domain" description="PBP" evidence="3">
    <location>
        <begin position="33"/>
        <end position="281"/>
    </location>
</feature>
<dbReference type="InterPro" id="IPR050811">
    <property type="entry name" value="Phosphate_ABC_transporter"/>
</dbReference>
<evidence type="ECO:0000259" key="3">
    <source>
        <dbReference type="Pfam" id="PF12849"/>
    </source>
</evidence>
<comment type="caution">
    <text evidence="4">The sequence shown here is derived from an EMBL/GenBank/DDBJ whole genome shotgun (WGS) entry which is preliminary data.</text>
</comment>